<dbReference type="AlphaFoldDB" id="A0A921IPG4"/>
<evidence type="ECO:0000313" key="2">
    <source>
        <dbReference type="EMBL" id="HJG30333.1"/>
    </source>
</evidence>
<feature type="transmembrane region" description="Helical" evidence="1">
    <location>
        <begin position="153"/>
        <end position="175"/>
    </location>
</feature>
<dbReference type="EMBL" id="DYVF01000022">
    <property type="protein sequence ID" value="HJG30333.1"/>
    <property type="molecule type" value="Genomic_DNA"/>
</dbReference>
<keyword evidence="1" id="KW-1133">Transmembrane helix</keyword>
<dbReference type="PANTHER" id="PTHR36434:SF1">
    <property type="entry name" value="MEMBRANE PROTEASE YUGP-RELATED"/>
    <property type="match status" value="1"/>
</dbReference>
<keyword evidence="1" id="KW-0472">Membrane</keyword>
<protein>
    <submittedName>
        <fullName evidence="2">Zinc metallopeptidase</fullName>
    </submittedName>
</protein>
<gene>
    <name evidence="2" type="ORF">K8U80_02935</name>
</gene>
<evidence type="ECO:0000256" key="1">
    <source>
        <dbReference type="SAM" id="Phobius"/>
    </source>
</evidence>
<dbReference type="Proteomes" id="UP000746751">
    <property type="component" value="Unassembled WGS sequence"/>
</dbReference>
<dbReference type="PANTHER" id="PTHR36434">
    <property type="entry name" value="MEMBRANE PROTEASE YUGP-RELATED"/>
    <property type="match status" value="1"/>
</dbReference>
<feature type="transmembrane region" description="Helical" evidence="1">
    <location>
        <begin position="205"/>
        <end position="228"/>
    </location>
</feature>
<keyword evidence="1" id="KW-0812">Transmembrane</keyword>
<dbReference type="Pfam" id="PF04298">
    <property type="entry name" value="Zn_peptidase_2"/>
    <property type="match status" value="1"/>
</dbReference>
<feature type="transmembrane region" description="Helical" evidence="1">
    <location>
        <begin position="129"/>
        <end position="147"/>
    </location>
</feature>
<feature type="transmembrane region" description="Helical" evidence="1">
    <location>
        <begin position="18"/>
        <end position="36"/>
    </location>
</feature>
<reference evidence="2" key="1">
    <citation type="journal article" date="2021" name="PeerJ">
        <title>Extensive microbial diversity within the chicken gut microbiome revealed by metagenomics and culture.</title>
        <authorList>
            <person name="Gilroy R."/>
            <person name="Ravi A."/>
            <person name="Getino M."/>
            <person name="Pursley I."/>
            <person name="Horton D.L."/>
            <person name="Alikhan N.F."/>
            <person name="Baker D."/>
            <person name="Gharbi K."/>
            <person name="Hall N."/>
            <person name="Watson M."/>
            <person name="Adriaenssens E.M."/>
            <person name="Foster-Nyarko E."/>
            <person name="Jarju S."/>
            <person name="Secka A."/>
            <person name="Antonio M."/>
            <person name="Oren A."/>
            <person name="Chaudhuri R.R."/>
            <person name="La Ragione R."/>
            <person name="Hildebrand F."/>
            <person name="Pallen M.J."/>
        </authorList>
    </citation>
    <scope>NUCLEOTIDE SEQUENCE</scope>
    <source>
        <strain evidence="2">ChiGjej2B2-7701</strain>
    </source>
</reference>
<reference evidence="2" key="2">
    <citation type="submission" date="2021-09" db="EMBL/GenBank/DDBJ databases">
        <authorList>
            <person name="Gilroy R."/>
        </authorList>
    </citation>
    <scope>NUCLEOTIDE SEQUENCE</scope>
    <source>
        <strain evidence="2">ChiGjej2B2-7701</strain>
    </source>
</reference>
<organism evidence="2 3">
    <name type="scientific">Collinsella ihumii</name>
    <dbReference type="NCBI Taxonomy" id="1720204"/>
    <lineage>
        <taxon>Bacteria</taxon>
        <taxon>Bacillati</taxon>
        <taxon>Actinomycetota</taxon>
        <taxon>Coriobacteriia</taxon>
        <taxon>Coriobacteriales</taxon>
        <taxon>Coriobacteriaceae</taxon>
        <taxon>Collinsella</taxon>
    </lineage>
</organism>
<proteinExistence type="predicted"/>
<accession>A0A921IPG4</accession>
<name>A0A921IPG4_9ACTN</name>
<sequence length="236" mass="25566">MPYMGYGFGYGFGIDPSYLVLVVVSLVLGLATQSYINSTYRTWSKVRSDGESGADVARRMLDESGCSTVGIRCVAGHLTDHYDPRDNNLYLSNDNLSGGSVASVAVACHEAGHAVQRERGFLMMRVRTALVPVVNFSQSMWMIVFIAGVAMNIAGLTTFAIILFAFSVLFQVVTLPVEIDASRRAVAYIRESGMSEINVRGARKVLTAAALTYVAAALTSILQLLYLLGRTNNDSE</sequence>
<evidence type="ECO:0000313" key="3">
    <source>
        <dbReference type="Proteomes" id="UP000746751"/>
    </source>
</evidence>
<comment type="caution">
    <text evidence="2">The sequence shown here is derived from an EMBL/GenBank/DDBJ whole genome shotgun (WGS) entry which is preliminary data.</text>
</comment>
<dbReference type="InterPro" id="IPR007395">
    <property type="entry name" value="Zn_peptidase_2"/>
</dbReference>